<evidence type="ECO:0000256" key="3">
    <source>
        <dbReference type="ARBA" id="ARBA00022837"/>
    </source>
</evidence>
<dbReference type="OrthoDB" id="431378at2759"/>
<dbReference type="SMART" id="SM00033">
    <property type="entry name" value="CH"/>
    <property type="match status" value="3"/>
</dbReference>
<dbReference type="GO" id="GO:0051015">
    <property type="term" value="F:actin filament binding"/>
    <property type="evidence" value="ECO:0007669"/>
    <property type="project" value="InterPro"/>
</dbReference>
<dbReference type="GO" id="GO:0032432">
    <property type="term" value="C:actin filament bundle"/>
    <property type="evidence" value="ECO:0007669"/>
    <property type="project" value="TreeGrafter"/>
</dbReference>
<dbReference type="InterPro" id="IPR036872">
    <property type="entry name" value="CH_dom_sf"/>
</dbReference>
<keyword evidence="7" id="KW-1185">Reference proteome</keyword>
<keyword evidence="3" id="KW-0106">Calcium</keyword>
<feature type="domain" description="Calponin-homology (CH)" evidence="5">
    <location>
        <begin position="1"/>
        <end position="71"/>
    </location>
</feature>
<dbReference type="GO" id="GO:0046872">
    <property type="term" value="F:metal ion binding"/>
    <property type="evidence" value="ECO:0007669"/>
    <property type="project" value="UniProtKB-KW"/>
</dbReference>
<dbReference type="InterPro" id="IPR001715">
    <property type="entry name" value="CH_dom"/>
</dbReference>
<dbReference type="FunFam" id="1.10.418.10:FF:000042">
    <property type="entry name" value="Fimbrin, putative"/>
    <property type="match status" value="1"/>
</dbReference>
<dbReference type="Proteomes" id="UP000887567">
    <property type="component" value="Unplaced"/>
</dbReference>
<dbReference type="GO" id="GO:0051639">
    <property type="term" value="P:actin filament network formation"/>
    <property type="evidence" value="ECO:0007669"/>
    <property type="project" value="TreeGrafter"/>
</dbReference>
<dbReference type="RefSeq" id="XP_028517159.1">
    <property type="nucleotide sequence ID" value="XM_028661358.1"/>
</dbReference>
<dbReference type="Pfam" id="PF00307">
    <property type="entry name" value="CH"/>
    <property type="match status" value="3"/>
</dbReference>
<dbReference type="PROSITE" id="PS50021">
    <property type="entry name" value="CH"/>
    <property type="match status" value="3"/>
</dbReference>
<dbReference type="GeneID" id="110246655"/>
<dbReference type="AlphaFoldDB" id="A0A913YPS9"/>
<keyword evidence="1" id="KW-0479">Metal-binding</keyword>
<dbReference type="KEGG" id="epa:110246655"/>
<proteinExistence type="predicted"/>
<evidence type="ECO:0000256" key="1">
    <source>
        <dbReference type="ARBA" id="ARBA00022723"/>
    </source>
</evidence>
<dbReference type="GO" id="GO:0005884">
    <property type="term" value="C:actin filament"/>
    <property type="evidence" value="ECO:0007669"/>
    <property type="project" value="TreeGrafter"/>
</dbReference>
<evidence type="ECO:0000256" key="4">
    <source>
        <dbReference type="ARBA" id="ARBA00023203"/>
    </source>
</evidence>
<feature type="domain" description="Calponin-homology (CH)" evidence="5">
    <location>
        <begin position="99"/>
        <end position="206"/>
    </location>
</feature>
<name>A0A913YPS9_EXADI</name>
<keyword evidence="2" id="KW-0677">Repeat</keyword>
<evidence type="ECO:0000313" key="7">
    <source>
        <dbReference type="Proteomes" id="UP000887567"/>
    </source>
</evidence>
<organism evidence="6 7">
    <name type="scientific">Exaiptasia diaphana</name>
    <name type="common">Tropical sea anemone</name>
    <name type="synonym">Aiptasia pulchella</name>
    <dbReference type="NCBI Taxonomy" id="2652724"/>
    <lineage>
        <taxon>Eukaryota</taxon>
        <taxon>Metazoa</taxon>
        <taxon>Cnidaria</taxon>
        <taxon>Anthozoa</taxon>
        <taxon>Hexacorallia</taxon>
        <taxon>Actiniaria</taxon>
        <taxon>Aiptasiidae</taxon>
        <taxon>Exaiptasia</taxon>
    </lineage>
</organism>
<evidence type="ECO:0000313" key="6">
    <source>
        <dbReference type="EnsemblMetazoa" id="XP_028517159.1"/>
    </source>
</evidence>
<accession>A0A913YPS9</accession>
<dbReference type="PANTHER" id="PTHR19961:SF18">
    <property type="entry name" value="FI19014P1"/>
    <property type="match status" value="1"/>
</dbReference>
<evidence type="ECO:0000256" key="2">
    <source>
        <dbReference type="ARBA" id="ARBA00022737"/>
    </source>
</evidence>
<dbReference type="InterPro" id="IPR039959">
    <property type="entry name" value="Fimbrin/Plastin"/>
</dbReference>
<dbReference type="EnsemblMetazoa" id="XM_028661358.1">
    <property type="protein sequence ID" value="XP_028517159.1"/>
    <property type="gene ID" value="LOC110246655"/>
</dbReference>
<dbReference type="FunFam" id="1.10.418.10:FF:000010">
    <property type="entry name" value="Plastin-3 isoform 1"/>
    <property type="match status" value="1"/>
</dbReference>
<sequence length="413" mass="46470">MINATVPNTIDMRVVNKKNLKVFTIHENQTLVINSASSIGCHLVNIGPEDLANGKPHLVLGLLWQVIRIGLFSKISLTDIPGLRRLLREGEDASVLHKMSPEELLLRWVNYHLEQAGSSRRINNFSEDITDSEAYSILLHRIAPPGTGVEHPSSYNSVQGNVKRADKVLKNADKIGCRKFVRPKDIAEGNPKLNLAFVANLFNTYPCLPPDEEAEVVDDENMYREETREETTYRNWMNSLGVNPFVTWLYTDLYDGHVLFQVGLFDSLVWQMMRAYTISILSKLAPEGSPALRDADIKEWVNDKLQKGKKENTITGFKDPSICTSHAVIDLIDCIQPKVVNYNLVAAGDTDEEKLLNARYALSTARKIGAQIYALPEDLVEVKPKMVLTVFACLMACSYKLDKEKEAKKKGRK</sequence>
<evidence type="ECO:0000259" key="5">
    <source>
        <dbReference type="PROSITE" id="PS50021"/>
    </source>
</evidence>
<dbReference type="CDD" id="cd21301">
    <property type="entry name" value="CH_PLS_rpt4"/>
    <property type="match status" value="1"/>
</dbReference>
<dbReference type="PANTHER" id="PTHR19961">
    <property type="entry name" value="FIMBRIN/PLASTIN"/>
    <property type="match status" value="1"/>
</dbReference>
<reference evidence="6" key="1">
    <citation type="submission" date="2022-11" db="UniProtKB">
        <authorList>
            <consortium name="EnsemblMetazoa"/>
        </authorList>
    </citation>
    <scope>IDENTIFICATION</scope>
</reference>
<feature type="domain" description="Calponin-homology (CH)" evidence="5">
    <location>
        <begin position="291"/>
        <end position="399"/>
    </location>
</feature>
<dbReference type="Gene3D" id="1.10.418.10">
    <property type="entry name" value="Calponin-like domain"/>
    <property type="match status" value="4"/>
</dbReference>
<dbReference type="GO" id="GO:0051017">
    <property type="term" value="P:actin filament bundle assembly"/>
    <property type="evidence" value="ECO:0007669"/>
    <property type="project" value="InterPro"/>
</dbReference>
<dbReference type="GO" id="GO:0005737">
    <property type="term" value="C:cytoplasm"/>
    <property type="evidence" value="ECO:0007669"/>
    <property type="project" value="TreeGrafter"/>
</dbReference>
<dbReference type="SUPFAM" id="SSF47576">
    <property type="entry name" value="Calponin-homology domain, CH-domain"/>
    <property type="match status" value="1"/>
</dbReference>
<dbReference type="OMA" id="VERMECK"/>
<protein>
    <recommendedName>
        <fullName evidence="5">Calponin-homology (CH) domain-containing protein</fullName>
    </recommendedName>
</protein>
<keyword evidence="4" id="KW-0009">Actin-binding</keyword>